<dbReference type="SUPFAM" id="SSF52402">
    <property type="entry name" value="Adenine nucleotide alpha hydrolases-like"/>
    <property type="match status" value="1"/>
</dbReference>
<feature type="domain" description="Lysidine-tRNA(Ile) synthetase C-terminal" evidence="9">
    <location>
        <begin position="404"/>
        <end position="489"/>
    </location>
</feature>
<dbReference type="GO" id="GO:0032267">
    <property type="term" value="F:tRNA(Ile)-lysidine synthase activity"/>
    <property type="evidence" value="ECO:0007669"/>
    <property type="project" value="UniProtKB-EC"/>
</dbReference>
<comment type="similarity">
    <text evidence="8">Belongs to the tRNA(Ile)-lysidine synthase family.</text>
</comment>
<evidence type="ECO:0000256" key="4">
    <source>
        <dbReference type="ARBA" id="ARBA00022694"/>
    </source>
</evidence>
<evidence type="ECO:0000256" key="8">
    <source>
        <dbReference type="HAMAP-Rule" id="MF_01161"/>
    </source>
</evidence>
<dbReference type="InterPro" id="IPR012094">
    <property type="entry name" value="tRNA_Ile_lys_synt"/>
</dbReference>
<evidence type="ECO:0000256" key="6">
    <source>
        <dbReference type="ARBA" id="ARBA00022840"/>
    </source>
</evidence>
<evidence type="ECO:0000256" key="5">
    <source>
        <dbReference type="ARBA" id="ARBA00022741"/>
    </source>
</evidence>
<dbReference type="GO" id="GO:0006400">
    <property type="term" value="P:tRNA modification"/>
    <property type="evidence" value="ECO:0007669"/>
    <property type="project" value="UniProtKB-UniRule"/>
</dbReference>
<evidence type="ECO:0000256" key="7">
    <source>
        <dbReference type="ARBA" id="ARBA00048539"/>
    </source>
</evidence>
<evidence type="ECO:0000259" key="9">
    <source>
        <dbReference type="SMART" id="SM00977"/>
    </source>
</evidence>
<comment type="domain">
    <text evidence="8">The N-terminal region contains the highly conserved SGGXDS motif, predicted to be a P-loop motif involved in ATP binding.</text>
</comment>
<comment type="function">
    <text evidence="8">Ligates lysine onto the cytidine present at position 34 of the AUA codon-specific tRNA(Ile) that contains the anticodon CAU, in an ATP-dependent manner. Cytidine is converted to lysidine, thus changing the amino acid specificity of the tRNA from methionine to isoleucine.</text>
</comment>
<dbReference type="EMBL" id="JADIMK010000025">
    <property type="protein sequence ID" value="MBO8455331.1"/>
    <property type="molecule type" value="Genomic_DNA"/>
</dbReference>
<dbReference type="AlphaFoldDB" id="A0A9D9HK68"/>
<comment type="catalytic activity">
    <reaction evidence="7 8">
        <text>cytidine(34) in tRNA(Ile2) + L-lysine + ATP = lysidine(34) in tRNA(Ile2) + AMP + diphosphate + H(+)</text>
        <dbReference type="Rhea" id="RHEA:43744"/>
        <dbReference type="Rhea" id="RHEA-COMP:10625"/>
        <dbReference type="Rhea" id="RHEA-COMP:10670"/>
        <dbReference type="ChEBI" id="CHEBI:15378"/>
        <dbReference type="ChEBI" id="CHEBI:30616"/>
        <dbReference type="ChEBI" id="CHEBI:32551"/>
        <dbReference type="ChEBI" id="CHEBI:33019"/>
        <dbReference type="ChEBI" id="CHEBI:82748"/>
        <dbReference type="ChEBI" id="CHEBI:83665"/>
        <dbReference type="ChEBI" id="CHEBI:456215"/>
        <dbReference type="EC" id="6.3.4.19"/>
    </reaction>
</comment>
<dbReference type="InterPro" id="IPR012796">
    <property type="entry name" value="Lysidine-tRNA-synth_C"/>
</dbReference>
<evidence type="ECO:0000256" key="2">
    <source>
        <dbReference type="ARBA" id="ARBA00022490"/>
    </source>
</evidence>
<dbReference type="InterPro" id="IPR011063">
    <property type="entry name" value="TilS/TtcA_N"/>
</dbReference>
<proteinExistence type="inferred from homology"/>
<dbReference type="SMART" id="SM00977">
    <property type="entry name" value="TilS_C"/>
    <property type="match status" value="1"/>
</dbReference>
<reference evidence="10" key="1">
    <citation type="submission" date="2020-10" db="EMBL/GenBank/DDBJ databases">
        <authorList>
            <person name="Gilroy R."/>
        </authorList>
    </citation>
    <scope>NUCLEOTIDE SEQUENCE</scope>
    <source>
        <strain evidence="10">B1-3475</strain>
    </source>
</reference>
<dbReference type="Proteomes" id="UP000823617">
    <property type="component" value="Unassembled WGS sequence"/>
</dbReference>
<dbReference type="HAMAP" id="MF_01161">
    <property type="entry name" value="tRNA_Ile_lys_synt"/>
    <property type="match status" value="1"/>
</dbReference>
<dbReference type="InterPro" id="IPR012795">
    <property type="entry name" value="tRNA_Ile_lys_synt_N"/>
</dbReference>
<keyword evidence="2 8" id="KW-0963">Cytoplasm</keyword>
<dbReference type="GO" id="GO:0005737">
    <property type="term" value="C:cytoplasm"/>
    <property type="evidence" value="ECO:0007669"/>
    <property type="project" value="UniProtKB-SubCell"/>
</dbReference>
<keyword evidence="6 8" id="KW-0067">ATP-binding</keyword>
<comment type="caution">
    <text evidence="10">The sequence shown here is derived from an EMBL/GenBank/DDBJ whole genome shotgun (WGS) entry which is preliminary data.</text>
</comment>
<dbReference type="InterPro" id="IPR014729">
    <property type="entry name" value="Rossmann-like_a/b/a_fold"/>
</dbReference>
<dbReference type="GO" id="GO:0005524">
    <property type="term" value="F:ATP binding"/>
    <property type="evidence" value="ECO:0007669"/>
    <property type="project" value="UniProtKB-UniRule"/>
</dbReference>
<reference evidence="10" key="2">
    <citation type="journal article" date="2021" name="PeerJ">
        <title>Extensive microbial diversity within the chicken gut microbiome revealed by metagenomics and culture.</title>
        <authorList>
            <person name="Gilroy R."/>
            <person name="Ravi A."/>
            <person name="Getino M."/>
            <person name="Pursley I."/>
            <person name="Horton D.L."/>
            <person name="Alikhan N.F."/>
            <person name="Baker D."/>
            <person name="Gharbi K."/>
            <person name="Hall N."/>
            <person name="Watson M."/>
            <person name="Adriaenssens E.M."/>
            <person name="Foster-Nyarko E."/>
            <person name="Jarju S."/>
            <person name="Secka A."/>
            <person name="Antonio M."/>
            <person name="Oren A."/>
            <person name="Chaudhuri R.R."/>
            <person name="La Ragione R."/>
            <person name="Hildebrand F."/>
            <person name="Pallen M.J."/>
        </authorList>
    </citation>
    <scope>NUCLEOTIDE SEQUENCE</scope>
    <source>
        <strain evidence="10">B1-3475</strain>
    </source>
</reference>
<feature type="binding site" evidence="8">
    <location>
        <begin position="29"/>
        <end position="34"/>
    </location>
    <ligand>
        <name>ATP</name>
        <dbReference type="ChEBI" id="CHEBI:30616"/>
    </ligand>
</feature>
<dbReference type="NCBIfam" id="TIGR02432">
    <property type="entry name" value="lysidine_TilS_N"/>
    <property type="match status" value="1"/>
</dbReference>
<dbReference type="PANTHER" id="PTHR43033">
    <property type="entry name" value="TRNA(ILE)-LYSIDINE SYNTHASE-RELATED"/>
    <property type="match status" value="1"/>
</dbReference>
<dbReference type="PANTHER" id="PTHR43033:SF1">
    <property type="entry name" value="TRNA(ILE)-LYSIDINE SYNTHASE-RELATED"/>
    <property type="match status" value="1"/>
</dbReference>
<name>A0A9D9HK68_9BACT</name>
<keyword evidence="4 8" id="KW-0819">tRNA processing</keyword>
<keyword evidence="3 8" id="KW-0436">Ligase</keyword>
<dbReference type="Gene3D" id="3.40.50.620">
    <property type="entry name" value="HUPs"/>
    <property type="match status" value="1"/>
</dbReference>
<protein>
    <recommendedName>
        <fullName evidence="8">tRNA(Ile)-lysidine synthase</fullName>
        <ecNumber evidence="8">6.3.4.19</ecNumber>
    </recommendedName>
    <alternativeName>
        <fullName evidence="8">tRNA(Ile)-2-lysyl-cytidine synthase</fullName>
    </alternativeName>
    <alternativeName>
        <fullName evidence="8">tRNA(Ile)-lysidine synthetase</fullName>
    </alternativeName>
</protein>
<evidence type="ECO:0000256" key="1">
    <source>
        <dbReference type="ARBA" id="ARBA00004496"/>
    </source>
</evidence>
<gene>
    <name evidence="8 10" type="primary">tilS</name>
    <name evidence="10" type="ORF">IAC08_02860</name>
</gene>
<dbReference type="SUPFAM" id="SSF56037">
    <property type="entry name" value="PheT/TilS domain"/>
    <property type="match status" value="1"/>
</dbReference>
<comment type="subcellular location">
    <subcellularLocation>
        <location evidence="1 8">Cytoplasm</location>
    </subcellularLocation>
</comment>
<accession>A0A9D9HK68</accession>
<dbReference type="NCBIfam" id="TIGR02433">
    <property type="entry name" value="lysidine_TilS_C"/>
    <property type="match status" value="1"/>
</dbReference>
<dbReference type="Pfam" id="PF01171">
    <property type="entry name" value="ATP_bind_3"/>
    <property type="match status" value="1"/>
</dbReference>
<evidence type="ECO:0000256" key="3">
    <source>
        <dbReference type="ARBA" id="ARBA00022598"/>
    </source>
</evidence>
<dbReference type="CDD" id="cd01992">
    <property type="entry name" value="TilS_N"/>
    <property type="match status" value="1"/>
</dbReference>
<organism evidence="10 11">
    <name type="scientific">Candidatus Cryptobacteroides intestinigallinarum</name>
    <dbReference type="NCBI Taxonomy" id="2840767"/>
    <lineage>
        <taxon>Bacteria</taxon>
        <taxon>Pseudomonadati</taxon>
        <taxon>Bacteroidota</taxon>
        <taxon>Bacteroidia</taxon>
        <taxon>Bacteroidales</taxon>
        <taxon>Candidatus Cryptobacteroides</taxon>
    </lineage>
</organism>
<sequence>MQARFDSILSGLLERVPDSAGKPVLLAVSGGIDSMCMAELFSKSLVFQGFAVAHCNFHLRGEESDSDEELVRGWAESRGARLFHKDFDTKAYSEEKGISIEMAARELRYRWFAEIAVDNGFCCVAVAHNANDNAETLILNLLRGTGIRGIAGMDEVGTVPCQGVQVPLIRPLLHFTRHQIEGFVFSHRIAYHDDRTNAETEYRRNKIRHLVFPVFGAINPSFVKTLGREMGYFSQVCDVADDYWQEHKDSILSHETSAVDGCRIDLKALMSVRHWKYMLYRALEPYGFGSSSLESLYHILTDSDTIGGKTFVSGGYELFTSTGRLEVRKRDVSLTDAAAVFPGRHIVADSLSAAEPLVIVRGPGDYFFNGTSFSVRICRRDDLDTLRQPEGIMILDADKAGFPLILRRWLPGDWFKPLGMKGRKKLSDFFTDLKYGKVEKDKAVVLVKPPAADEFHGDMPEHHVAAVAGVRIDDSMKVTENTRNVMVVAKEHSDYGK</sequence>
<evidence type="ECO:0000313" key="10">
    <source>
        <dbReference type="EMBL" id="MBO8455331.1"/>
    </source>
</evidence>
<evidence type="ECO:0000313" key="11">
    <source>
        <dbReference type="Proteomes" id="UP000823617"/>
    </source>
</evidence>
<keyword evidence="5 8" id="KW-0547">Nucleotide-binding</keyword>
<dbReference type="EC" id="6.3.4.19" evidence="8"/>